<comment type="caution">
    <text evidence="1">The sequence shown here is derived from an EMBL/GenBank/DDBJ whole genome shotgun (WGS) entry which is preliminary data.</text>
</comment>
<dbReference type="AlphaFoldDB" id="X1EZI0"/>
<name>X1EZI0_9ZZZZ</name>
<evidence type="ECO:0000313" key="1">
    <source>
        <dbReference type="EMBL" id="GAH22549.1"/>
    </source>
</evidence>
<reference evidence="1" key="1">
    <citation type="journal article" date="2014" name="Front. Microbiol.">
        <title>High frequency of phylogenetically diverse reductive dehalogenase-homologous genes in deep subseafloor sedimentary metagenomes.</title>
        <authorList>
            <person name="Kawai M."/>
            <person name="Futagami T."/>
            <person name="Toyoda A."/>
            <person name="Takaki Y."/>
            <person name="Nishi S."/>
            <person name="Hori S."/>
            <person name="Arai W."/>
            <person name="Tsubouchi T."/>
            <person name="Morono Y."/>
            <person name="Uchiyama I."/>
            <person name="Ito T."/>
            <person name="Fujiyama A."/>
            <person name="Inagaki F."/>
            <person name="Takami H."/>
        </authorList>
    </citation>
    <scope>NUCLEOTIDE SEQUENCE</scope>
    <source>
        <strain evidence="1">Expedition CK06-06</strain>
    </source>
</reference>
<protein>
    <submittedName>
        <fullName evidence="1">Uncharacterized protein</fullName>
    </submittedName>
</protein>
<dbReference type="EMBL" id="BARU01000588">
    <property type="protein sequence ID" value="GAH22549.1"/>
    <property type="molecule type" value="Genomic_DNA"/>
</dbReference>
<accession>X1EZI0</accession>
<sequence>MIGTSPEKTPTIVFQQSDADDYLMVTGTGGQKDLDWENVILTFTDTCTVSWNVNASVDSGESCPAGNITAGDKITFEVLSDSIEVTMVWEPTNGLIGSWKFT</sequence>
<gene>
    <name evidence="1" type="ORF">S03H2_01883</name>
</gene>
<proteinExistence type="predicted"/>
<organism evidence="1">
    <name type="scientific">marine sediment metagenome</name>
    <dbReference type="NCBI Taxonomy" id="412755"/>
    <lineage>
        <taxon>unclassified sequences</taxon>
        <taxon>metagenomes</taxon>
        <taxon>ecological metagenomes</taxon>
    </lineage>
</organism>